<evidence type="ECO:0000313" key="11">
    <source>
        <dbReference type="Proteomes" id="UP000252733"/>
    </source>
</evidence>
<evidence type="ECO:0000256" key="4">
    <source>
        <dbReference type="ARBA" id="ARBA00022692"/>
    </source>
</evidence>
<evidence type="ECO:0000313" key="10">
    <source>
        <dbReference type="EMBL" id="RCW29816.1"/>
    </source>
</evidence>
<gene>
    <name evidence="10" type="ORF">DFO77_1259</name>
</gene>
<dbReference type="PANTHER" id="PTHR30489">
    <property type="entry name" value="LIPOPROTEIN-RELEASING SYSTEM TRANSMEMBRANE PROTEIN LOLE"/>
    <property type="match status" value="1"/>
</dbReference>
<evidence type="ECO:0000256" key="6">
    <source>
        <dbReference type="ARBA" id="ARBA00023136"/>
    </source>
</evidence>
<feature type="transmembrane region" description="Helical" evidence="7">
    <location>
        <begin position="307"/>
        <end position="335"/>
    </location>
</feature>
<feature type="domain" description="ABC3 transporter permease C-terminal" evidence="8">
    <location>
        <begin position="266"/>
        <end position="396"/>
    </location>
</feature>
<feature type="transmembrane region" description="Helical" evidence="7">
    <location>
        <begin position="263"/>
        <end position="287"/>
    </location>
</feature>
<dbReference type="InterPro" id="IPR025857">
    <property type="entry name" value="MacB_PCD"/>
</dbReference>
<dbReference type="GO" id="GO:0098797">
    <property type="term" value="C:plasma membrane protein complex"/>
    <property type="evidence" value="ECO:0007669"/>
    <property type="project" value="TreeGrafter"/>
</dbReference>
<dbReference type="GO" id="GO:0044874">
    <property type="term" value="P:lipoprotein localization to outer membrane"/>
    <property type="evidence" value="ECO:0007669"/>
    <property type="project" value="TreeGrafter"/>
</dbReference>
<evidence type="ECO:0000256" key="7">
    <source>
        <dbReference type="SAM" id="Phobius"/>
    </source>
</evidence>
<evidence type="ECO:0000256" key="1">
    <source>
        <dbReference type="ARBA" id="ARBA00004651"/>
    </source>
</evidence>
<keyword evidence="11" id="KW-1185">Reference proteome</keyword>
<keyword evidence="5 7" id="KW-1133">Transmembrane helix</keyword>
<keyword evidence="4 7" id="KW-0812">Transmembrane</keyword>
<accession>A0A368UM13</accession>
<name>A0A368UM13_9BACT</name>
<feature type="domain" description="MacB-like periplasmic core" evidence="9">
    <location>
        <begin position="17"/>
        <end position="236"/>
    </location>
</feature>
<dbReference type="Pfam" id="PF12704">
    <property type="entry name" value="MacB_PCD"/>
    <property type="match status" value="1"/>
</dbReference>
<sequence>MLLKIAWRNIWRSPVRSWIIISALTAGMFAGIFSSTFMNGWMKQRLRDGVETETGHLQIFRNNYQNSRELSLLLPSGEKNKVTAHPMVESATERIIVQGMAASAETARGIKILGVEPEMEKNVLNLHEKVRQGSWFDSPYSKEAVIGEKLARQLKIDLRSRIILRFQDMEGTLTGGAFRVAGIYRTSNTAFDGAHVLVRRSDLAELTSIPSGKSHAIVVKLQNAGDAMQVAPEIEKMLEDADAVPWKELSPELGYITELSNTYMYIFVVIILMALAFGIVNTMLMAVLERTREIGMLMSVGMARSRIFIMIVLETVMLCTTGGLLGIGAGLFTVWRLSNTGIDLSIWATGLKEMGFDPIVYPEWDAVLVFNIAGMVILSGILASLYPAWKALKLNPSEAVRVI</sequence>
<feature type="transmembrane region" description="Helical" evidence="7">
    <location>
        <begin position="20"/>
        <end position="42"/>
    </location>
</feature>
<evidence type="ECO:0000256" key="3">
    <source>
        <dbReference type="ARBA" id="ARBA00022475"/>
    </source>
</evidence>
<dbReference type="RefSeq" id="WP_114437764.1">
    <property type="nucleotide sequence ID" value="NZ_QPIZ01000025.1"/>
</dbReference>
<dbReference type="Pfam" id="PF02687">
    <property type="entry name" value="FtsX"/>
    <property type="match status" value="1"/>
</dbReference>
<keyword evidence="10" id="KW-0449">Lipoprotein</keyword>
<dbReference type="InterPro" id="IPR051447">
    <property type="entry name" value="Lipoprotein-release_system"/>
</dbReference>
<proteinExistence type="inferred from homology"/>
<reference evidence="10 11" key="1">
    <citation type="submission" date="2018-07" db="EMBL/GenBank/DDBJ databases">
        <title>Freshwater and sediment microbial communities from various areas in North America, analyzing microbe dynamics in response to fracking.</title>
        <authorList>
            <person name="Lamendella R."/>
        </authorList>
    </citation>
    <scope>NUCLEOTIDE SEQUENCE [LARGE SCALE GENOMIC DNA]</scope>
    <source>
        <strain evidence="10 11">160A</strain>
    </source>
</reference>
<keyword evidence="6 7" id="KW-0472">Membrane</keyword>
<comment type="caution">
    <text evidence="10">The sequence shown here is derived from an EMBL/GenBank/DDBJ whole genome shotgun (WGS) entry which is preliminary data.</text>
</comment>
<comment type="subcellular location">
    <subcellularLocation>
        <location evidence="1">Cell membrane</location>
        <topology evidence="1">Multi-pass membrane protein</topology>
    </subcellularLocation>
</comment>
<dbReference type="InterPro" id="IPR003838">
    <property type="entry name" value="ABC3_permease_C"/>
</dbReference>
<feature type="transmembrane region" description="Helical" evidence="7">
    <location>
        <begin position="366"/>
        <end position="386"/>
    </location>
</feature>
<dbReference type="AlphaFoldDB" id="A0A368UM13"/>
<protein>
    <submittedName>
        <fullName evidence="10">ABC-type lipoprotein release transport system permease subunit</fullName>
    </submittedName>
</protein>
<evidence type="ECO:0000259" key="9">
    <source>
        <dbReference type="Pfam" id="PF12704"/>
    </source>
</evidence>
<dbReference type="EMBL" id="QPIZ01000025">
    <property type="protein sequence ID" value="RCW29816.1"/>
    <property type="molecule type" value="Genomic_DNA"/>
</dbReference>
<comment type="similarity">
    <text evidence="2">Belongs to the ABC-4 integral membrane protein family. LolC/E subfamily.</text>
</comment>
<evidence type="ECO:0000259" key="8">
    <source>
        <dbReference type="Pfam" id="PF02687"/>
    </source>
</evidence>
<organism evidence="10 11">
    <name type="scientific">Marinilabilia salmonicolor</name>
    <dbReference type="NCBI Taxonomy" id="989"/>
    <lineage>
        <taxon>Bacteria</taxon>
        <taxon>Pseudomonadati</taxon>
        <taxon>Bacteroidota</taxon>
        <taxon>Bacteroidia</taxon>
        <taxon>Marinilabiliales</taxon>
        <taxon>Marinilabiliaceae</taxon>
        <taxon>Marinilabilia</taxon>
    </lineage>
</organism>
<keyword evidence="3" id="KW-1003">Cell membrane</keyword>
<evidence type="ECO:0000256" key="2">
    <source>
        <dbReference type="ARBA" id="ARBA00005236"/>
    </source>
</evidence>
<evidence type="ECO:0000256" key="5">
    <source>
        <dbReference type="ARBA" id="ARBA00022989"/>
    </source>
</evidence>
<dbReference type="PANTHER" id="PTHR30489:SF0">
    <property type="entry name" value="LIPOPROTEIN-RELEASING SYSTEM TRANSMEMBRANE PROTEIN LOLE"/>
    <property type="match status" value="1"/>
</dbReference>
<dbReference type="Proteomes" id="UP000252733">
    <property type="component" value="Unassembled WGS sequence"/>
</dbReference>